<organism evidence="17 18">
    <name type="scientific">Varroa destructor</name>
    <name type="common">Honeybee mite</name>
    <dbReference type="NCBI Taxonomy" id="109461"/>
    <lineage>
        <taxon>Eukaryota</taxon>
        <taxon>Metazoa</taxon>
        <taxon>Ecdysozoa</taxon>
        <taxon>Arthropoda</taxon>
        <taxon>Chelicerata</taxon>
        <taxon>Arachnida</taxon>
        <taxon>Acari</taxon>
        <taxon>Parasitiformes</taxon>
        <taxon>Mesostigmata</taxon>
        <taxon>Gamasina</taxon>
        <taxon>Dermanyssoidea</taxon>
        <taxon>Varroidae</taxon>
        <taxon>Varroa</taxon>
    </lineage>
</organism>
<comment type="cofactor">
    <cofactor evidence="1">
        <name>FMN</name>
        <dbReference type="ChEBI" id="CHEBI:58210"/>
    </cofactor>
</comment>
<dbReference type="Proteomes" id="UP000594260">
    <property type="component" value="Unplaced"/>
</dbReference>
<comment type="catalytic activity">
    <reaction evidence="12">
        <text>pyridoxamine 5'-phosphate + O2 + H2O = pyridoxal 5'-phosphate + H2O2 + NH4(+)</text>
        <dbReference type="Rhea" id="RHEA:15817"/>
        <dbReference type="ChEBI" id="CHEBI:15377"/>
        <dbReference type="ChEBI" id="CHEBI:15379"/>
        <dbReference type="ChEBI" id="CHEBI:16240"/>
        <dbReference type="ChEBI" id="CHEBI:28938"/>
        <dbReference type="ChEBI" id="CHEBI:58451"/>
        <dbReference type="ChEBI" id="CHEBI:597326"/>
        <dbReference type="EC" id="1.4.3.5"/>
    </reaction>
    <physiologicalReaction direction="left-to-right" evidence="12">
        <dbReference type="Rhea" id="RHEA:15818"/>
    </physiologicalReaction>
</comment>
<dbReference type="NCBIfam" id="NF004231">
    <property type="entry name" value="PRK05679.1"/>
    <property type="match status" value="1"/>
</dbReference>
<dbReference type="PANTHER" id="PTHR10851:SF0">
    <property type="entry name" value="PYRIDOXINE-5'-PHOSPHATE OXIDASE"/>
    <property type="match status" value="1"/>
</dbReference>
<evidence type="ECO:0000256" key="15">
    <source>
        <dbReference type="ARBA" id="ARBA00077914"/>
    </source>
</evidence>
<reference evidence="17" key="1">
    <citation type="submission" date="2021-01" db="UniProtKB">
        <authorList>
            <consortium name="EnsemblMetazoa"/>
        </authorList>
    </citation>
    <scope>IDENTIFICATION</scope>
</reference>
<dbReference type="InParanoid" id="A0A7M7MK06"/>
<comment type="catalytic activity">
    <reaction evidence="13">
        <text>pyridoxine 5'-phosphate + O2 = pyridoxal 5'-phosphate + H2O2</text>
        <dbReference type="Rhea" id="RHEA:15149"/>
        <dbReference type="ChEBI" id="CHEBI:15379"/>
        <dbReference type="ChEBI" id="CHEBI:16240"/>
        <dbReference type="ChEBI" id="CHEBI:58589"/>
        <dbReference type="ChEBI" id="CHEBI:597326"/>
        <dbReference type="EC" id="1.4.3.5"/>
    </reaction>
    <physiologicalReaction direction="left-to-right" evidence="13">
        <dbReference type="Rhea" id="RHEA:15150"/>
    </physiologicalReaction>
</comment>
<comment type="function">
    <text evidence="2">Catalyzes the oxidation of either pyridoxine 5'-phosphate (PNP) or pyridoxamine 5'-phosphate (PMP) into pyridoxal 5'-phosphate (PLP).</text>
</comment>
<dbReference type="AlphaFoldDB" id="A0A7M7MK06"/>
<evidence type="ECO:0000256" key="12">
    <source>
        <dbReference type="ARBA" id="ARBA00050530"/>
    </source>
</evidence>
<evidence type="ECO:0000256" key="2">
    <source>
        <dbReference type="ARBA" id="ARBA00003691"/>
    </source>
</evidence>
<dbReference type="KEGG" id="vde:111255580"/>
<dbReference type="UniPathway" id="UPA01068">
    <property type="reaction ID" value="UER00304"/>
</dbReference>
<dbReference type="Gene3D" id="2.30.110.10">
    <property type="entry name" value="Electron Transport, Fmn-binding Protein, Chain A"/>
    <property type="match status" value="1"/>
</dbReference>
<dbReference type="InterPro" id="IPR012349">
    <property type="entry name" value="Split_barrel_FMN-bd"/>
</dbReference>
<dbReference type="EnsemblMetazoa" id="XM_022817690">
    <property type="protein sequence ID" value="XP_022673425"/>
    <property type="gene ID" value="LOC111255580"/>
</dbReference>
<comment type="similarity">
    <text evidence="5">Belongs to the pyridoxamine 5'-phosphate oxidase family.</text>
</comment>
<evidence type="ECO:0000259" key="16">
    <source>
        <dbReference type="Pfam" id="PF01243"/>
    </source>
</evidence>
<dbReference type="Pfam" id="PF01243">
    <property type="entry name" value="PNPOx_N"/>
    <property type="match status" value="1"/>
</dbReference>
<evidence type="ECO:0000256" key="13">
    <source>
        <dbReference type="ARBA" id="ARBA00052947"/>
    </source>
</evidence>
<keyword evidence="8" id="KW-0285">Flavoprotein</keyword>
<dbReference type="RefSeq" id="XP_022673426.1">
    <property type="nucleotide sequence ID" value="XM_022817691.1"/>
</dbReference>
<comment type="pathway">
    <text evidence="3">Cofactor metabolism; pyridoxal 5'-phosphate salvage; pyridoxal 5'-phosphate from pyridoxamine 5'-phosphate: step 1/1.</text>
</comment>
<evidence type="ECO:0000256" key="8">
    <source>
        <dbReference type="ARBA" id="ARBA00022630"/>
    </source>
</evidence>
<comment type="subunit">
    <text evidence="6">Homodimer.</text>
</comment>
<dbReference type="FunFam" id="2.30.110.10:FF:000020">
    <property type="entry name" value="PNPO isoform 11"/>
    <property type="match status" value="1"/>
</dbReference>
<dbReference type="GO" id="GO:0004733">
    <property type="term" value="F:pyridoxamine phosphate oxidase activity"/>
    <property type="evidence" value="ECO:0007669"/>
    <property type="project" value="UniProtKB-EC"/>
</dbReference>
<dbReference type="SUPFAM" id="SSF50475">
    <property type="entry name" value="FMN-binding split barrel"/>
    <property type="match status" value="1"/>
</dbReference>
<dbReference type="OrthoDB" id="303614at2759"/>
<evidence type="ECO:0000256" key="4">
    <source>
        <dbReference type="ARBA" id="ARBA00005037"/>
    </source>
</evidence>
<proteinExistence type="inferred from homology"/>
<name>A0A7M7MK06_VARDE</name>
<evidence type="ECO:0000256" key="9">
    <source>
        <dbReference type="ARBA" id="ARBA00022643"/>
    </source>
</evidence>
<dbReference type="InterPro" id="IPR000659">
    <property type="entry name" value="Pyridox_Oxase"/>
</dbReference>
<accession>A0A7M7MK06</accession>
<evidence type="ECO:0000313" key="18">
    <source>
        <dbReference type="Proteomes" id="UP000594260"/>
    </source>
</evidence>
<evidence type="ECO:0000256" key="3">
    <source>
        <dbReference type="ARBA" id="ARBA00004738"/>
    </source>
</evidence>
<evidence type="ECO:0000256" key="5">
    <source>
        <dbReference type="ARBA" id="ARBA00007301"/>
    </source>
</evidence>
<dbReference type="NCBIfam" id="TIGR00558">
    <property type="entry name" value="pdxH"/>
    <property type="match status" value="1"/>
</dbReference>
<evidence type="ECO:0000256" key="6">
    <source>
        <dbReference type="ARBA" id="ARBA00011738"/>
    </source>
</evidence>
<keyword evidence="18" id="KW-1185">Reference proteome</keyword>
<dbReference type="GO" id="GO:0008615">
    <property type="term" value="P:pyridoxine biosynthetic process"/>
    <property type="evidence" value="ECO:0007669"/>
    <property type="project" value="UniProtKB-KW"/>
</dbReference>
<evidence type="ECO:0000256" key="1">
    <source>
        <dbReference type="ARBA" id="ARBA00001917"/>
    </source>
</evidence>
<dbReference type="RefSeq" id="XP_022673425.1">
    <property type="nucleotide sequence ID" value="XM_022817690.1"/>
</dbReference>
<evidence type="ECO:0000256" key="11">
    <source>
        <dbReference type="ARBA" id="ARBA00023096"/>
    </source>
</evidence>
<keyword evidence="11" id="KW-0664">Pyridoxine biosynthesis</keyword>
<dbReference type="GeneID" id="111255580"/>
<evidence type="ECO:0000256" key="10">
    <source>
        <dbReference type="ARBA" id="ARBA00023002"/>
    </source>
</evidence>
<dbReference type="PANTHER" id="PTHR10851">
    <property type="entry name" value="PYRIDOXINE-5-PHOSPHATE OXIDASE"/>
    <property type="match status" value="1"/>
</dbReference>
<keyword evidence="9" id="KW-0288">FMN</keyword>
<sequence length="267" mass="31212">MLLRWVLDKAGSMTNQPLSQMRRSYKAVWNVLLEENLPTRNPVDLFDRWFTEAKDSNTIYETNAVAVASATRDGIPSVRMVLLKQFDERGFVFFTNYDSRKGRELLSNPRAAMLFYWDQQHRQVRVEGRVEKICRQESEAYFETRPRDSQISASISKQSTVVESRKVLEEEHEALKIKYCDTSTPVRCPDNWGGLILIPECFEFWQDTLTCTIKSHQSLQRTKAVCCEHGGEFFKGHTHTQICNLFDLNPSKRCEILWMILFVRKQL</sequence>
<dbReference type="GO" id="GO:0010181">
    <property type="term" value="F:FMN binding"/>
    <property type="evidence" value="ECO:0007669"/>
    <property type="project" value="InterPro"/>
</dbReference>
<evidence type="ECO:0000256" key="7">
    <source>
        <dbReference type="ARBA" id="ARBA00012801"/>
    </source>
</evidence>
<dbReference type="InterPro" id="IPR011576">
    <property type="entry name" value="Pyridox_Oxase_N"/>
</dbReference>
<dbReference type="EC" id="1.4.3.5" evidence="7"/>
<evidence type="ECO:0000256" key="14">
    <source>
        <dbReference type="ARBA" id="ARBA00073441"/>
    </source>
</evidence>
<dbReference type="EnsemblMetazoa" id="XM_022817691">
    <property type="protein sequence ID" value="XP_022673426"/>
    <property type="gene ID" value="LOC111255580"/>
</dbReference>
<keyword evidence="10" id="KW-0560">Oxidoreductase</keyword>
<evidence type="ECO:0000313" key="17">
    <source>
        <dbReference type="EnsemblMetazoa" id="XP_022673425"/>
    </source>
</evidence>
<protein>
    <recommendedName>
        <fullName evidence="14">Pyridoxine-5'-phosphate oxidase</fullName>
        <ecNumber evidence="7">1.4.3.5</ecNumber>
    </recommendedName>
    <alternativeName>
        <fullName evidence="15">Pyridoxamine-phosphate oxidase</fullName>
    </alternativeName>
</protein>
<dbReference type="FunCoup" id="A0A7M7MK06">
    <property type="interactions" value="918"/>
</dbReference>
<feature type="domain" description="Pyridoxamine 5'-phosphate oxidase N-terminal" evidence="16">
    <location>
        <begin position="61"/>
        <end position="171"/>
    </location>
</feature>
<comment type="pathway">
    <text evidence="4">Cofactor metabolism; pyridoxal 5'-phosphate salvage; pyridoxal 5'-phosphate from pyridoxine 5'-phosphate: step 1/1.</text>
</comment>